<reference evidence="1 2" key="1">
    <citation type="submission" date="2020-07" db="EMBL/GenBank/DDBJ databases">
        <title>Sequencing the genomes of 1000 actinobacteria strains.</title>
        <authorList>
            <person name="Klenk H.-P."/>
        </authorList>
    </citation>
    <scope>NUCLEOTIDE SEQUENCE [LARGE SCALE GENOMIC DNA]</scope>
    <source>
        <strain evidence="1 2">DSM 45117</strain>
    </source>
</reference>
<sequence>MARLTLVRTLCDLGIDLVRLREVAEAHADAVAVQIRILRLRHAVLTALAR</sequence>
<accession>A0ABX2SAR3</accession>
<gene>
    <name evidence="1" type="ORF">FHR37_004919</name>
</gene>
<evidence type="ECO:0000313" key="2">
    <source>
        <dbReference type="Proteomes" id="UP000533017"/>
    </source>
</evidence>
<proteinExistence type="predicted"/>
<keyword evidence="2" id="KW-1185">Reference proteome</keyword>
<evidence type="ECO:0000313" key="1">
    <source>
        <dbReference type="EMBL" id="NYH86068.1"/>
    </source>
</evidence>
<name>A0ABX2SAR3_9ACTN</name>
<organism evidence="1 2">
    <name type="scientific">Actinopolymorpha cephalotaxi</name>
    <dbReference type="NCBI Taxonomy" id="504797"/>
    <lineage>
        <taxon>Bacteria</taxon>
        <taxon>Bacillati</taxon>
        <taxon>Actinomycetota</taxon>
        <taxon>Actinomycetes</taxon>
        <taxon>Propionibacteriales</taxon>
        <taxon>Actinopolymorphaceae</taxon>
        <taxon>Actinopolymorpha</taxon>
    </lineage>
</organism>
<dbReference type="Proteomes" id="UP000533017">
    <property type="component" value="Unassembled WGS sequence"/>
</dbReference>
<dbReference type="EMBL" id="JACBZA010000001">
    <property type="protein sequence ID" value="NYH86068.1"/>
    <property type="molecule type" value="Genomic_DNA"/>
</dbReference>
<dbReference type="RefSeq" id="WP_237768941.1">
    <property type="nucleotide sequence ID" value="NZ_FOOI01000012.1"/>
</dbReference>
<comment type="caution">
    <text evidence="1">The sequence shown here is derived from an EMBL/GenBank/DDBJ whole genome shotgun (WGS) entry which is preliminary data.</text>
</comment>
<evidence type="ECO:0008006" key="3">
    <source>
        <dbReference type="Google" id="ProtNLM"/>
    </source>
</evidence>
<protein>
    <recommendedName>
        <fullName evidence="3">MerR, DNA binding</fullName>
    </recommendedName>
</protein>